<keyword evidence="3" id="KW-0804">Transcription</keyword>
<dbReference type="GO" id="GO:0003700">
    <property type="term" value="F:DNA-binding transcription factor activity"/>
    <property type="evidence" value="ECO:0007669"/>
    <property type="project" value="TreeGrafter"/>
</dbReference>
<evidence type="ECO:0000256" key="2">
    <source>
        <dbReference type="ARBA" id="ARBA00023125"/>
    </source>
</evidence>
<sequence length="357" mass="39329">MLLCFLLLNNTIGFILGKEKESKPTSITDLAKQLGLSVSGVSRALNNDPRISAATKQRVQTLARQLNYQPNHLAAGLRKGKSKLLGVIVPYIDGRFFAVVIKGIELAASQAGFNVIICQSNEDVAHERQNIETLLSAQVEGILVSLSRTTHDFAHFEKVQQRGVPLVFFDRILLGTEVNAVLLDDYAGGFLSTEHLIEQGCRRIGHFAGPQHLGIYKHRRQGYLDALQKHGLPVAEELIVYCDTMTVETGRQAMQQLLPARPDAIFSSSDAAVAGALQVLEEQGSRVPEDVALTGFSNEMFTSLTKPRLTSVDQRCEQMGEAAVRLFLQLRQERGNAPPQHVVLEPELRVRASSLRT</sequence>
<accession>A0A243WIT1</accession>
<dbReference type="InterPro" id="IPR046335">
    <property type="entry name" value="LacI/GalR-like_sensor"/>
</dbReference>
<dbReference type="InterPro" id="IPR028082">
    <property type="entry name" value="Peripla_BP_I"/>
</dbReference>
<dbReference type="GO" id="GO:0000976">
    <property type="term" value="F:transcription cis-regulatory region binding"/>
    <property type="evidence" value="ECO:0007669"/>
    <property type="project" value="TreeGrafter"/>
</dbReference>
<dbReference type="PANTHER" id="PTHR30146:SF109">
    <property type="entry name" value="HTH-TYPE TRANSCRIPTIONAL REGULATOR GALS"/>
    <property type="match status" value="1"/>
</dbReference>
<dbReference type="PANTHER" id="PTHR30146">
    <property type="entry name" value="LACI-RELATED TRANSCRIPTIONAL REPRESSOR"/>
    <property type="match status" value="1"/>
</dbReference>
<name>A0A243WIT1_9BACT</name>
<dbReference type="Pfam" id="PF00356">
    <property type="entry name" value="LacI"/>
    <property type="match status" value="1"/>
</dbReference>
<dbReference type="EMBL" id="MTSE01000001">
    <property type="protein sequence ID" value="OUJ75802.1"/>
    <property type="molecule type" value="Genomic_DNA"/>
</dbReference>
<evidence type="ECO:0000313" key="5">
    <source>
        <dbReference type="EMBL" id="OUJ75802.1"/>
    </source>
</evidence>
<dbReference type="InterPro" id="IPR000843">
    <property type="entry name" value="HTH_LacI"/>
</dbReference>
<dbReference type="CDD" id="cd06267">
    <property type="entry name" value="PBP1_LacI_sugar_binding-like"/>
    <property type="match status" value="1"/>
</dbReference>
<evidence type="ECO:0000256" key="3">
    <source>
        <dbReference type="ARBA" id="ARBA00023163"/>
    </source>
</evidence>
<organism evidence="5 6">
    <name type="scientific">Hymenobacter crusticola</name>
    <dbReference type="NCBI Taxonomy" id="1770526"/>
    <lineage>
        <taxon>Bacteria</taxon>
        <taxon>Pseudomonadati</taxon>
        <taxon>Bacteroidota</taxon>
        <taxon>Cytophagia</taxon>
        <taxon>Cytophagales</taxon>
        <taxon>Hymenobacteraceae</taxon>
        <taxon>Hymenobacter</taxon>
    </lineage>
</organism>
<dbReference type="Proteomes" id="UP000194873">
    <property type="component" value="Unassembled WGS sequence"/>
</dbReference>
<keyword evidence="1" id="KW-0805">Transcription regulation</keyword>
<evidence type="ECO:0000313" key="6">
    <source>
        <dbReference type="Proteomes" id="UP000194873"/>
    </source>
</evidence>
<dbReference type="Gene3D" id="3.40.50.2300">
    <property type="match status" value="2"/>
</dbReference>
<dbReference type="OrthoDB" id="833520at2"/>
<feature type="domain" description="HTH lacI-type" evidence="4">
    <location>
        <begin position="25"/>
        <end position="79"/>
    </location>
</feature>
<gene>
    <name evidence="5" type="ORF">BXP70_00420</name>
</gene>
<dbReference type="SUPFAM" id="SSF53822">
    <property type="entry name" value="Periplasmic binding protein-like I"/>
    <property type="match status" value="1"/>
</dbReference>
<protein>
    <recommendedName>
        <fullName evidence="4">HTH lacI-type domain-containing protein</fullName>
    </recommendedName>
</protein>
<dbReference type="InterPro" id="IPR010982">
    <property type="entry name" value="Lambda_DNA-bd_dom_sf"/>
</dbReference>
<evidence type="ECO:0000256" key="1">
    <source>
        <dbReference type="ARBA" id="ARBA00023015"/>
    </source>
</evidence>
<dbReference type="PROSITE" id="PS50932">
    <property type="entry name" value="HTH_LACI_2"/>
    <property type="match status" value="1"/>
</dbReference>
<dbReference type="Pfam" id="PF13377">
    <property type="entry name" value="Peripla_BP_3"/>
    <property type="match status" value="1"/>
</dbReference>
<comment type="caution">
    <text evidence="5">The sequence shown here is derived from an EMBL/GenBank/DDBJ whole genome shotgun (WGS) entry which is preliminary data.</text>
</comment>
<proteinExistence type="predicted"/>
<dbReference type="SMART" id="SM00354">
    <property type="entry name" value="HTH_LACI"/>
    <property type="match status" value="1"/>
</dbReference>
<evidence type="ECO:0000259" key="4">
    <source>
        <dbReference type="PROSITE" id="PS50932"/>
    </source>
</evidence>
<dbReference type="AlphaFoldDB" id="A0A243WIT1"/>
<dbReference type="SUPFAM" id="SSF47413">
    <property type="entry name" value="lambda repressor-like DNA-binding domains"/>
    <property type="match status" value="1"/>
</dbReference>
<dbReference type="CDD" id="cd01392">
    <property type="entry name" value="HTH_LacI"/>
    <property type="match status" value="1"/>
</dbReference>
<reference evidence="5 6" key="1">
    <citation type="submission" date="2017-01" db="EMBL/GenBank/DDBJ databases">
        <title>A new Hymenobacter.</title>
        <authorList>
            <person name="Liang Y."/>
            <person name="Feng F."/>
        </authorList>
    </citation>
    <scope>NUCLEOTIDE SEQUENCE [LARGE SCALE GENOMIC DNA]</scope>
    <source>
        <strain evidence="5">MIMBbqt21</strain>
    </source>
</reference>
<dbReference type="Gene3D" id="1.10.260.40">
    <property type="entry name" value="lambda repressor-like DNA-binding domains"/>
    <property type="match status" value="1"/>
</dbReference>
<keyword evidence="2" id="KW-0238">DNA-binding</keyword>
<keyword evidence="6" id="KW-1185">Reference proteome</keyword>